<dbReference type="SUPFAM" id="SSF46785">
    <property type="entry name" value="Winged helix' DNA-binding domain"/>
    <property type="match status" value="1"/>
</dbReference>
<dbReference type="GO" id="GO:0000976">
    <property type="term" value="F:transcription cis-regulatory region binding"/>
    <property type="evidence" value="ECO:0007669"/>
    <property type="project" value="TreeGrafter"/>
</dbReference>
<keyword evidence="7 11" id="KW-0862">Zinc</keyword>
<evidence type="ECO:0000256" key="9">
    <source>
        <dbReference type="ARBA" id="ARBA00023125"/>
    </source>
</evidence>
<dbReference type="InterPro" id="IPR036388">
    <property type="entry name" value="WH-like_DNA-bd_sf"/>
</dbReference>
<dbReference type="Gene3D" id="1.10.10.10">
    <property type="entry name" value="Winged helix-like DNA-binding domain superfamily/Winged helix DNA-binding domain"/>
    <property type="match status" value="1"/>
</dbReference>
<reference evidence="12 13" key="1">
    <citation type="submission" date="2019-01" db="EMBL/GenBank/DDBJ databases">
        <title>Geovibrio thiophilus DSM 11263, complete genome.</title>
        <authorList>
            <person name="Spring S."/>
            <person name="Bunk B."/>
            <person name="Sproer C."/>
        </authorList>
    </citation>
    <scope>NUCLEOTIDE SEQUENCE [LARGE SCALE GENOMIC DNA]</scope>
    <source>
        <strain evidence="12 13">DSM 11263</strain>
    </source>
</reference>
<evidence type="ECO:0000256" key="3">
    <source>
        <dbReference type="ARBA" id="ARBA00020910"/>
    </source>
</evidence>
<sequence length="144" mass="16803">MKHSNEETAAELMNRNIRPSFQRVRILVYMQENLCHPTVEKIFNDLHTEIPSLSKTTVYNTLSLFVEAGLVRILNIEDNETRYDIIMKNHGHFKCESCGEIFNFRINLDDFTADELGGFIINDKNVYFKGICPKCRKEKIKEAE</sequence>
<evidence type="ECO:0000256" key="5">
    <source>
        <dbReference type="ARBA" id="ARBA00022491"/>
    </source>
</evidence>
<dbReference type="AlphaFoldDB" id="A0A3R6AYT2"/>
<gene>
    <name evidence="12" type="ORF">EP073_09745</name>
</gene>
<comment type="subcellular location">
    <subcellularLocation>
        <location evidence="1">Cytoplasm</location>
    </subcellularLocation>
</comment>
<keyword evidence="5" id="KW-0678">Repressor</keyword>
<dbReference type="GO" id="GO:1900376">
    <property type="term" value="P:regulation of secondary metabolite biosynthetic process"/>
    <property type="evidence" value="ECO:0007669"/>
    <property type="project" value="TreeGrafter"/>
</dbReference>
<name>A0A3R6AYT2_9BACT</name>
<dbReference type="RefSeq" id="WP_128466960.1">
    <property type="nucleotide sequence ID" value="NZ_CP035108.1"/>
</dbReference>
<evidence type="ECO:0000313" key="13">
    <source>
        <dbReference type="Proteomes" id="UP000287502"/>
    </source>
</evidence>
<comment type="cofactor">
    <cofactor evidence="11">
        <name>Zn(2+)</name>
        <dbReference type="ChEBI" id="CHEBI:29105"/>
    </cofactor>
    <text evidence="11">Binds 1 zinc ion per subunit.</text>
</comment>
<dbReference type="EMBL" id="CP035108">
    <property type="protein sequence ID" value="QAR33674.1"/>
    <property type="molecule type" value="Genomic_DNA"/>
</dbReference>
<evidence type="ECO:0000256" key="10">
    <source>
        <dbReference type="ARBA" id="ARBA00023163"/>
    </source>
</evidence>
<dbReference type="GO" id="GO:0005737">
    <property type="term" value="C:cytoplasm"/>
    <property type="evidence" value="ECO:0007669"/>
    <property type="project" value="UniProtKB-SubCell"/>
</dbReference>
<dbReference type="OrthoDB" id="8659436at2"/>
<dbReference type="KEGG" id="gtl:EP073_09745"/>
<evidence type="ECO:0000256" key="7">
    <source>
        <dbReference type="ARBA" id="ARBA00022833"/>
    </source>
</evidence>
<dbReference type="CDD" id="cd07153">
    <property type="entry name" value="Fur_like"/>
    <property type="match status" value="1"/>
</dbReference>
<evidence type="ECO:0000256" key="2">
    <source>
        <dbReference type="ARBA" id="ARBA00007957"/>
    </source>
</evidence>
<feature type="binding site" evidence="11">
    <location>
        <position position="132"/>
    </location>
    <ligand>
        <name>Zn(2+)</name>
        <dbReference type="ChEBI" id="CHEBI:29105"/>
    </ligand>
</feature>
<dbReference type="GO" id="GO:0008270">
    <property type="term" value="F:zinc ion binding"/>
    <property type="evidence" value="ECO:0007669"/>
    <property type="project" value="TreeGrafter"/>
</dbReference>
<keyword evidence="13" id="KW-1185">Reference proteome</keyword>
<dbReference type="InterPro" id="IPR036390">
    <property type="entry name" value="WH_DNA-bd_sf"/>
</dbReference>
<feature type="binding site" evidence="11">
    <location>
        <position position="98"/>
    </location>
    <ligand>
        <name>Zn(2+)</name>
        <dbReference type="ChEBI" id="CHEBI:29105"/>
    </ligand>
</feature>
<evidence type="ECO:0000256" key="11">
    <source>
        <dbReference type="PIRSR" id="PIRSR602481-1"/>
    </source>
</evidence>
<evidence type="ECO:0000256" key="4">
    <source>
        <dbReference type="ARBA" id="ARBA00022490"/>
    </source>
</evidence>
<dbReference type="GO" id="GO:0003700">
    <property type="term" value="F:DNA-binding transcription factor activity"/>
    <property type="evidence" value="ECO:0007669"/>
    <property type="project" value="InterPro"/>
</dbReference>
<dbReference type="PANTHER" id="PTHR33202:SF8">
    <property type="entry name" value="PEROXIDE-RESPONSIVE REPRESSOR PERR"/>
    <property type="match status" value="1"/>
</dbReference>
<feature type="binding site" evidence="11">
    <location>
        <position position="135"/>
    </location>
    <ligand>
        <name>Zn(2+)</name>
        <dbReference type="ChEBI" id="CHEBI:29105"/>
    </ligand>
</feature>
<dbReference type="Proteomes" id="UP000287502">
    <property type="component" value="Chromosome"/>
</dbReference>
<dbReference type="Gene3D" id="3.30.1490.190">
    <property type="match status" value="1"/>
</dbReference>
<protein>
    <recommendedName>
        <fullName evidence="3">Ferric uptake regulation protein</fullName>
    </recommendedName>
</protein>
<accession>A0A3R6AYT2</accession>
<evidence type="ECO:0000256" key="1">
    <source>
        <dbReference type="ARBA" id="ARBA00004496"/>
    </source>
</evidence>
<evidence type="ECO:0000256" key="6">
    <source>
        <dbReference type="ARBA" id="ARBA00022723"/>
    </source>
</evidence>
<dbReference type="FunFam" id="1.10.10.10:FF:000007">
    <property type="entry name" value="Ferric uptake regulation protein"/>
    <property type="match status" value="1"/>
</dbReference>
<evidence type="ECO:0000256" key="8">
    <source>
        <dbReference type="ARBA" id="ARBA00023015"/>
    </source>
</evidence>
<dbReference type="Pfam" id="PF01475">
    <property type="entry name" value="FUR"/>
    <property type="match status" value="1"/>
</dbReference>
<dbReference type="InterPro" id="IPR002481">
    <property type="entry name" value="FUR"/>
</dbReference>
<evidence type="ECO:0000313" key="12">
    <source>
        <dbReference type="EMBL" id="QAR33674.1"/>
    </source>
</evidence>
<feature type="binding site" evidence="11">
    <location>
        <position position="95"/>
    </location>
    <ligand>
        <name>Zn(2+)</name>
        <dbReference type="ChEBI" id="CHEBI:29105"/>
    </ligand>
</feature>
<keyword evidence="9" id="KW-0238">DNA-binding</keyword>
<dbReference type="PANTHER" id="PTHR33202">
    <property type="entry name" value="ZINC UPTAKE REGULATION PROTEIN"/>
    <property type="match status" value="1"/>
</dbReference>
<comment type="similarity">
    <text evidence="2">Belongs to the Fur family.</text>
</comment>
<keyword evidence="4" id="KW-0963">Cytoplasm</keyword>
<dbReference type="InterPro" id="IPR043135">
    <property type="entry name" value="Fur_C"/>
</dbReference>
<keyword evidence="6 11" id="KW-0479">Metal-binding</keyword>
<keyword evidence="8" id="KW-0805">Transcription regulation</keyword>
<dbReference type="GO" id="GO:0045892">
    <property type="term" value="P:negative regulation of DNA-templated transcription"/>
    <property type="evidence" value="ECO:0007669"/>
    <property type="project" value="TreeGrafter"/>
</dbReference>
<proteinExistence type="inferred from homology"/>
<organism evidence="12 13">
    <name type="scientific">Geovibrio thiophilus</name>
    <dbReference type="NCBI Taxonomy" id="139438"/>
    <lineage>
        <taxon>Bacteria</taxon>
        <taxon>Pseudomonadati</taxon>
        <taxon>Deferribacterota</taxon>
        <taxon>Deferribacteres</taxon>
        <taxon>Deferribacterales</taxon>
        <taxon>Geovibrionaceae</taxon>
        <taxon>Geovibrio</taxon>
    </lineage>
</organism>
<keyword evidence="10" id="KW-0804">Transcription</keyword>